<feature type="region of interest" description="Disordered" evidence="1">
    <location>
        <begin position="128"/>
        <end position="149"/>
    </location>
</feature>
<accession>A0A3D8VDQ9</accession>
<keyword evidence="3" id="KW-1185">Reference proteome</keyword>
<comment type="caution">
    <text evidence="2">The sequence shown here is derived from an EMBL/GenBank/DDBJ whole genome shotgun (WGS) entry which is preliminary data.</text>
</comment>
<name>A0A3D8VDQ9_9GAMM</name>
<dbReference type="Pfam" id="PF20101">
    <property type="entry name" value="DUF6491"/>
    <property type="match status" value="1"/>
</dbReference>
<organism evidence="2 3">
    <name type="scientific">Lysobacter soli</name>
    <dbReference type="NCBI Taxonomy" id="453783"/>
    <lineage>
        <taxon>Bacteria</taxon>
        <taxon>Pseudomonadati</taxon>
        <taxon>Pseudomonadota</taxon>
        <taxon>Gammaproteobacteria</taxon>
        <taxon>Lysobacterales</taxon>
        <taxon>Lysobacteraceae</taxon>
        <taxon>Lysobacter</taxon>
    </lineage>
</organism>
<protein>
    <submittedName>
        <fullName evidence="2">Uncharacterized protein</fullName>
    </submittedName>
</protein>
<dbReference type="AlphaFoldDB" id="A0A3D8VDQ9"/>
<evidence type="ECO:0000313" key="3">
    <source>
        <dbReference type="Proteomes" id="UP000256829"/>
    </source>
</evidence>
<reference evidence="2 3" key="1">
    <citation type="submission" date="2018-08" db="EMBL/GenBank/DDBJ databases">
        <title>Lysobacter soli KCTC 22011, whole genome shotgun sequence.</title>
        <authorList>
            <person name="Zhang X."/>
            <person name="Feng G."/>
            <person name="Zhu H."/>
        </authorList>
    </citation>
    <scope>NUCLEOTIDE SEQUENCE [LARGE SCALE GENOMIC DNA]</scope>
    <source>
        <strain evidence="2 3">KCTC 22011</strain>
    </source>
</reference>
<proteinExistence type="predicted"/>
<dbReference type="InterPro" id="IPR045500">
    <property type="entry name" value="DUF6491"/>
</dbReference>
<gene>
    <name evidence="2" type="ORF">DX912_09180</name>
</gene>
<sequence length="149" mass="16070">MLAAVALTACSHGPTLTTQERLDLYRAHAGLPVMSFRLDRMTGMQQWTPLGDQALAVWSSGSRGHLLELRNRCPSMLSAGGISITNSLGNVNARMDSVVPRTAGMRTSCRIDSIRPIDGSALRDAKRELRDAQIVDRSTAPADEGTPQP</sequence>
<evidence type="ECO:0000313" key="2">
    <source>
        <dbReference type="EMBL" id="RDY67435.1"/>
    </source>
</evidence>
<dbReference type="EMBL" id="QTJR01000005">
    <property type="protein sequence ID" value="RDY67435.1"/>
    <property type="molecule type" value="Genomic_DNA"/>
</dbReference>
<evidence type="ECO:0000256" key="1">
    <source>
        <dbReference type="SAM" id="MobiDB-lite"/>
    </source>
</evidence>
<dbReference type="Proteomes" id="UP000256829">
    <property type="component" value="Unassembled WGS sequence"/>
</dbReference>